<gene>
    <name evidence="3" type="ORF">ACFSKX_09560</name>
</gene>
<evidence type="ECO:0000313" key="3">
    <source>
        <dbReference type="EMBL" id="MFD2310661.1"/>
    </source>
</evidence>
<evidence type="ECO:0000313" key="4">
    <source>
        <dbReference type="Proteomes" id="UP001597425"/>
    </source>
</evidence>
<feature type="compositionally biased region" description="Basic and acidic residues" evidence="2">
    <location>
        <begin position="744"/>
        <end position="754"/>
    </location>
</feature>
<name>A0ABW5EAV5_9GAMM</name>
<keyword evidence="4" id="KW-1185">Reference proteome</keyword>
<evidence type="ECO:0008006" key="5">
    <source>
        <dbReference type="Google" id="ProtNLM"/>
    </source>
</evidence>
<evidence type="ECO:0000256" key="1">
    <source>
        <dbReference type="SAM" id="Coils"/>
    </source>
</evidence>
<dbReference type="RefSeq" id="WP_265720743.1">
    <property type="nucleotide sequence ID" value="NZ_JAPIVK010000005.1"/>
</dbReference>
<dbReference type="EMBL" id="JBHUJD010000010">
    <property type="protein sequence ID" value="MFD2310661.1"/>
    <property type="molecule type" value="Genomic_DNA"/>
</dbReference>
<feature type="coiled-coil region" evidence="1">
    <location>
        <begin position="211"/>
        <end position="238"/>
    </location>
</feature>
<sequence length="754" mass="81685">MATRSLGTLTLDLVAKIGGFEQGMGKAEKRTQKWRKEVERNVRAAGKAFAAGASVAAGALAVMTTRVINNAKEIENFSNVANTGVEDFQRFAFAAERVGIQQDKLADILKDTTDRVGDFLQTGAGPMADFFENIAPQVGVTADEFRNLSGADALGLYVDSLEKANLSQNEMTFYMEAIASDATLLLPLLRDNGRELERFGDKAEEAGAVLSEIELENLLDAKENIDDLQNAITGLQNEITVNAVPAIDNMTELLSDPKTIDAISDVAEALITVASAAVKATVEITEFTQGVAESVARLVHGEPEVLALERSINSLQSTLESGVIADGKLLTGVRLATGEFLHQGTAVEVLEEKLKSLQAQREEFFGLGGGSQAQDPPLGVIPELDNSLITGAAAVAEKTGETADNIAAFVDPLERFNNLYDSTIEKLEAREAALQRQRDAQEAYNKLVEDLRTDEERLTDQVRERLAVLDAVQDITDAQRNQTLGRIADDATEEAPELGGVSSMEGIDTARTELQDWYGEQLDMLRKFREERADLKTTWDEEELALQEEYENRLTEITKANEEIRTQQMLDGYSAILDVAGKYYEGLEGEEAAYTRAAIQLGQTLLDEKKRNALESILTSTHSAAMGAYEALASIPYVGPALGATAAGTVYAAGAVAAAGVTGMAHDGIDAVPEDGTWLLQQGERVTTAETSAKLDRTLDDVQRGMSGRNGPGGMTVNNNFNMKEQPTPRTRQQLAAEAAQRQRMVERRLGSRR</sequence>
<dbReference type="Proteomes" id="UP001597425">
    <property type="component" value="Unassembled WGS sequence"/>
</dbReference>
<feature type="compositionally biased region" description="Polar residues" evidence="2">
    <location>
        <begin position="716"/>
        <end position="729"/>
    </location>
</feature>
<organism evidence="3 4">
    <name type="scientific">Microbulbifer halophilus</name>
    <dbReference type="NCBI Taxonomy" id="453963"/>
    <lineage>
        <taxon>Bacteria</taxon>
        <taxon>Pseudomonadati</taxon>
        <taxon>Pseudomonadota</taxon>
        <taxon>Gammaproteobacteria</taxon>
        <taxon>Cellvibrionales</taxon>
        <taxon>Microbulbiferaceae</taxon>
        <taxon>Microbulbifer</taxon>
    </lineage>
</organism>
<reference evidence="4" key="1">
    <citation type="journal article" date="2019" name="Int. J. Syst. Evol. Microbiol.">
        <title>The Global Catalogue of Microorganisms (GCM) 10K type strain sequencing project: providing services to taxonomists for standard genome sequencing and annotation.</title>
        <authorList>
            <consortium name="The Broad Institute Genomics Platform"/>
            <consortium name="The Broad Institute Genome Sequencing Center for Infectious Disease"/>
            <person name="Wu L."/>
            <person name="Ma J."/>
        </authorList>
    </citation>
    <scope>NUCLEOTIDE SEQUENCE [LARGE SCALE GENOMIC DNA]</scope>
    <source>
        <strain evidence="4">KCTC 12848</strain>
    </source>
</reference>
<feature type="coiled-coil region" evidence="1">
    <location>
        <begin position="417"/>
        <end position="461"/>
    </location>
</feature>
<feature type="region of interest" description="Disordered" evidence="2">
    <location>
        <begin position="702"/>
        <end position="754"/>
    </location>
</feature>
<evidence type="ECO:0000256" key="2">
    <source>
        <dbReference type="SAM" id="MobiDB-lite"/>
    </source>
</evidence>
<proteinExistence type="predicted"/>
<accession>A0ABW5EAV5</accession>
<feature type="compositionally biased region" description="Low complexity" evidence="2">
    <location>
        <begin position="730"/>
        <end position="743"/>
    </location>
</feature>
<protein>
    <recommendedName>
        <fullName evidence="5">Tail tape measure protein</fullName>
    </recommendedName>
</protein>
<keyword evidence="1" id="KW-0175">Coiled coil</keyword>
<comment type="caution">
    <text evidence="3">The sequence shown here is derived from an EMBL/GenBank/DDBJ whole genome shotgun (WGS) entry which is preliminary data.</text>
</comment>